<dbReference type="EMBL" id="JAODUP010000354">
    <property type="protein sequence ID" value="KAK2151695.1"/>
    <property type="molecule type" value="Genomic_DNA"/>
</dbReference>
<dbReference type="SUPFAM" id="SSF55811">
    <property type="entry name" value="Nudix"/>
    <property type="match status" value="1"/>
</dbReference>
<evidence type="ECO:0000313" key="8">
    <source>
        <dbReference type="EMBL" id="KAK2151695.1"/>
    </source>
</evidence>
<dbReference type="PROSITE" id="PS51462">
    <property type="entry name" value="NUDIX"/>
    <property type="match status" value="1"/>
</dbReference>
<dbReference type="PANTHER" id="PTHR12992:SF24">
    <property type="entry name" value="PEROXISOMAL COENZYME A DIPHOSPHATASE NUDT7"/>
    <property type="match status" value="1"/>
</dbReference>
<reference evidence="8" key="1">
    <citation type="journal article" date="2023" name="Mol. Biol. Evol.">
        <title>Third-Generation Sequencing Reveals the Adaptive Role of the Epigenome in Three Deep-Sea Polychaetes.</title>
        <authorList>
            <person name="Perez M."/>
            <person name="Aroh O."/>
            <person name="Sun Y."/>
            <person name="Lan Y."/>
            <person name="Juniper S.K."/>
            <person name="Young C.R."/>
            <person name="Angers B."/>
            <person name="Qian P.Y."/>
        </authorList>
    </citation>
    <scope>NUCLEOTIDE SEQUENCE</scope>
    <source>
        <strain evidence="8">P08H-3</strain>
    </source>
</reference>
<dbReference type="GO" id="GO:0046872">
    <property type="term" value="F:metal ion binding"/>
    <property type="evidence" value="ECO:0007669"/>
    <property type="project" value="UniProtKB-KW"/>
</dbReference>
<proteinExistence type="predicted"/>
<dbReference type="PROSITE" id="PS00893">
    <property type="entry name" value="NUDIX_BOX"/>
    <property type="match status" value="1"/>
</dbReference>
<gene>
    <name evidence="8" type="ORF">LSH36_354g02014</name>
</gene>
<comment type="cofactor">
    <cofactor evidence="2">
        <name>Mg(2+)</name>
        <dbReference type="ChEBI" id="CHEBI:18420"/>
    </cofactor>
</comment>
<evidence type="ECO:0000256" key="6">
    <source>
        <dbReference type="ARBA" id="ARBA00023211"/>
    </source>
</evidence>
<evidence type="ECO:0000259" key="7">
    <source>
        <dbReference type="PROSITE" id="PS51462"/>
    </source>
</evidence>
<dbReference type="PANTHER" id="PTHR12992">
    <property type="entry name" value="NUDIX HYDROLASE"/>
    <property type="match status" value="1"/>
</dbReference>
<evidence type="ECO:0000256" key="4">
    <source>
        <dbReference type="ARBA" id="ARBA00022801"/>
    </source>
</evidence>
<keyword evidence="5" id="KW-0460">Magnesium</keyword>
<dbReference type="CDD" id="cd03426">
    <property type="entry name" value="NUDIX_CoAse_Nudt7"/>
    <property type="match status" value="1"/>
</dbReference>
<dbReference type="GO" id="GO:0010945">
    <property type="term" value="F:coenzyme A diphosphatase activity"/>
    <property type="evidence" value="ECO:0007669"/>
    <property type="project" value="InterPro"/>
</dbReference>
<evidence type="ECO:0000256" key="3">
    <source>
        <dbReference type="ARBA" id="ARBA00022723"/>
    </source>
</evidence>
<comment type="cofactor">
    <cofactor evidence="1">
        <name>Mn(2+)</name>
        <dbReference type="ChEBI" id="CHEBI:29035"/>
    </cofactor>
</comment>
<dbReference type="Gene3D" id="3.90.79.10">
    <property type="entry name" value="Nucleoside Triphosphate Pyrophosphohydrolase"/>
    <property type="match status" value="1"/>
</dbReference>
<evidence type="ECO:0000313" key="9">
    <source>
        <dbReference type="Proteomes" id="UP001208570"/>
    </source>
</evidence>
<dbReference type="GO" id="GO:0015938">
    <property type="term" value="P:coenzyme A catabolic process"/>
    <property type="evidence" value="ECO:0007669"/>
    <property type="project" value="TreeGrafter"/>
</dbReference>
<feature type="domain" description="Nudix hydrolase" evidence="7">
    <location>
        <begin position="47"/>
        <end position="181"/>
    </location>
</feature>
<keyword evidence="4" id="KW-0378">Hydrolase</keyword>
<dbReference type="Proteomes" id="UP001208570">
    <property type="component" value="Unassembled WGS sequence"/>
</dbReference>
<keyword evidence="3" id="KW-0479">Metal-binding</keyword>
<name>A0AAD9JGE5_9ANNE</name>
<dbReference type="Pfam" id="PF00293">
    <property type="entry name" value="NUDIX"/>
    <property type="match status" value="1"/>
</dbReference>
<dbReference type="InterPro" id="IPR000086">
    <property type="entry name" value="NUDIX_hydrolase_dom"/>
</dbReference>
<dbReference type="InterPro" id="IPR045121">
    <property type="entry name" value="CoAse"/>
</dbReference>
<accession>A0AAD9JGE5</accession>
<dbReference type="InterPro" id="IPR020084">
    <property type="entry name" value="NUDIX_hydrolase_CS"/>
</dbReference>
<evidence type="ECO:0000256" key="1">
    <source>
        <dbReference type="ARBA" id="ARBA00001936"/>
    </source>
</evidence>
<organism evidence="8 9">
    <name type="scientific">Paralvinella palmiformis</name>
    <dbReference type="NCBI Taxonomy" id="53620"/>
    <lineage>
        <taxon>Eukaryota</taxon>
        <taxon>Metazoa</taxon>
        <taxon>Spiralia</taxon>
        <taxon>Lophotrochozoa</taxon>
        <taxon>Annelida</taxon>
        <taxon>Polychaeta</taxon>
        <taxon>Sedentaria</taxon>
        <taxon>Canalipalpata</taxon>
        <taxon>Terebellida</taxon>
        <taxon>Terebelliformia</taxon>
        <taxon>Alvinellidae</taxon>
        <taxon>Paralvinella</taxon>
    </lineage>
</organism>
<evidence type="ECO:0000256" key="5">
    <source>
        <dbReference type="ARBA" id="ARBA00022842"/>
    </source>
</evidence>
<keyword evidence="6" id="KW-0464">Manganese</keyword>
<evidence type="ECO:0000256" key="2">
    <source>
        <dbReference type="ARBA" id="ARBA00001946"/>
    </source>
</evidence>
<dbReference type="InterPro" id="IPR015797">
    <property type="entry name" value="NUDIX_hydrolase-like_dom_sf"/>
</dbReference>
<dbReference type="AlphaFoldDB" id="A0AAD9JGE5"/>
<keyword evidence="9" id="KW-1185">Reference proteome</keyword>
<comment type="caution">
    <text evidence="8">The sequence shown here is derived from an EMBL/GenBank/DDBJ whole genome shotgun (WGS) entry which is preliminary data.</text>
</comment>
<protein>
    <recommendedName>
        <fullName evidence="7">Nudix hydrolase domain-containing protein</fullName>
    </recommendedName>
</protein>
<sequence>MSTLTKSTTEQNDQVGWTRESIRSAVKKYIVTDYRWDALDKTPLGRLRKAAVLIPLFICNGRIHVWLTKRSDRVGTDKGDVSFPGGMKEPDEDEIATCLREAKEEIGLDASQVEVLGPIYPRINRTRIFMTPIVGIVDENFHPTPNEEVAVVFHLPLDRFIKQEGLILKSFPFKNTLVNILFFSDEINGEMITTWGLTALACVEVAVGILQKQTEYDFPHDSKLSPDDPFSVSRSYLESLTKRTIQSKI</sequence>